<sequence>MSEVEGGLDEPTELQPDQGALALADPETDAWSQADWEAETARVLRKSRRLTDEDPDAAVWDKLTRSTLDGIAVPPIGRPEDVEHLAAGALRPPRTGGWDIRAHLGARSVPAKDANETLLVDLEGGVTSLWLRVDADTDLDALLKGVYLDLAPVVLEAPREPGAGVAVARAFLAHLEATTPAPGTNLGVDALAPAEDLVAVARLAVDAGVLGLVVDATTVHDRGASDAQDLAYALAVGVRALRVLTAAEAEGGAGLDVATAAGLIEFRIAVTDEQFASIAKLRAARRLWARVLELSGLDQAGVGGAAGVEQRQHAVTSRPMTSRFDPYVNMLRTTVAAFAAGVGGADAVTVLPFDAPLGRPETLGRRVARNISHLLIDEAHLGKVGDIAGGAYAVERLTDDLAVAAWAVFTDLDGADDLDAAVAPLVDATVAAREKQVATRKRPLTGLSEFPNLAEELPERVRDADWHAEWDAVRPYGASFEALRDAPSERPVFLATLGTVASHTARATFATNLLAAGGVAVEPAGATADAEAVTAAYEAAVGTHGPLPVVVLAGADATYGAWGAEAAAALRAAGARHVVIAGKQTDYADDACAMGVDALAFLGRTRAALGQESQA</sequence>
<name>A0A6P0HL59_9ACTN</name>
<comment type="caution">
    <text evidence="4">The sequence shown here is derived from an EMBL/GenBank/DDBJ whole genome shotgun (WGS) entry which is preliminary data.</text>
</comment>
<comment type="subunit">
    <text evidence="1">Heterodimer of an alpha and a beta chain.</text>
</comment>
<protein>
    <submittedName>
        <fullName evidence="4">Methylmalonyl-CoA mutase</fullName>
    </submittedName>
</protein>
<feature type="region of interest" description="Disordered" evidence="2">
    <location>
        <begin position="1"/>
        <end position="33"/>
    </location>
</feature>
<accession>A0A6P0HL59</accession>
<dbReference type="Gene3D" id="3.40.50.280">
    <property type="entry name" value="Cobalamin-binding domain"/>
    <property type="match status" value="1"/>
</dbReference>
<organism evidence="4 5">
    <name type="scientific">Nocardioides zeae</name>
    <dbReference type="NCBI Taxonomy" id="1457234"/>
    <lineage>
        <taxon>Bacteria</taxon>
        <taxon>Bacillati</taxon>
        <taxon>Actinomycetota</taxon>
        <taxon>Actinomycetes</taxon>
        <taxon>Propionibacteriales</taxon>
        <taxon>Nocardioidaceae</taxon>
        <taxon>Nocardioides</taxon>
    </lineage>
</organism>
<reference evidence="4 5" key="1">
    <citation type="journal article" date="2014" name="Int. J. Syst. Evol. Microbiol.">
        <title>Nocardioides zeae sp. nov., isolated from the stem of Zea mays.</title>
        <authorList>
            <person name="Glaeser S.P."/>
            <person name="McInroy J.A."/>
            <person name="Busse H.J."/>
            <person name="Kampfer P."/>
        </authorList>
    </citation>
    <scope>NUCLEOTIDE SEQUENCE [LARGE SCALE GENOMIC DNA]</scope>
    <source>
        <strain evidence="4 5">JCM 30728</strain>
    </source>
</reference>
<dbReference type="SUPFAM" id="SSF51703">
    <property type="entry name" value="Cobalamin (vitamin B12)-dependent enzymes"/>
    <property type="match status" value="1"/>
</dbReference>
<gene>
    <name evidence="4" type="ORF">G3T38_12155</name>
</gene>
<proteinExistence type="predicted"/>
<evidence type="ECO:0000256" key="1">
    <source>
        <dbReference type="ARBA" id="ARBA00011870"/>
    </source>
</evidence>
<dbReference type="AlphaFoldDB" id="A0A6P0HL59"/>
<evidence type="ECO:0000313" key="5">
    <source>
        <dbReference type="Proteomes" id="UP000468687"/>
    </source>
</evidence>
<dbReference type="PANTHER" id="PTHR48101:SF4">
    <property type="entry name" value="METHYLMALONYL-COA MUTASE, MITOCHONDRIAL"/>
    <property type="match status" value="1"/>
</dbReference>
<dbReference type="GO" id="GO:0031419">
    <property type="term" value="F:cobalamin binding"/>
    <property type="evidence" value="ECO:0007669"/>
    <property type="project" value="UniProtKB-KW"/>
</dbReference>
<dbReference type="InterPro" id="IPR006099">
    <property type="entry name" value="MeMalonylCoA_mutase_a/b_cat"/>
</dbReference>
<feature type="compositionally biased region" description="Acidic residues" evidence="2">
    <location>
        <begin position="1"/>
        <end position="12"/>
    </location>
</feature>
<dbReference type="GO" id="GO:0005737">
    <property type="term" value="C:cytoplasm"/>
    <property type="evidence" value="ECO:0007669"/>
    <property type="project" value="TreeGrafter"/>
</dbReference>
<evidence type="ECO:0000313" key="4">
    <source>
        <dbReference type="EMBL" id="NEN79030.1"/>
    </source>
</evidence>
<dbReference type="InterPro" id="IPR016176">
    <property type="entry name" value="Cbl-dep_enz_cat"/>
</dbReference>
<dbReference type="GO" id="GO:0019678">
    <property type="term" value="P:propionate metabolic process, methylmalonyl pathway"/>
    <property type="evidence" value="ECO:0007669"/>
    <property type="project" value="TreeGrafter"/>
</dbReference>
<dbReference type="PANTHER" id="PTHR48101">
    <property type="entry name" value="METHYLMALONYL-COA MUTASE, MITOCHONDRIAL-RELATED"/>
    <property type="match status" value="1"/>
</dbReference>
<dbReference type="Proteomes" id="UP000468687">
    <property type="component" value="Unassembled WGS sequence"/>
</dbReference>
<dbReference type="Pfam" id="PF01642">
    <property type="entry name" value="MM_CoA_mutase"/>
    <property type="match status" value="1"/>
</dbReference>
<dbReference type="EMBL" id="JAAGXA010000007">
    <property type="protein sequence ID" value="NEN79030.1"/>
    <property type="molecule type" value="Genomic_DNA"/>
</dbReference>
<dbReference type="Gene3D" id="3.20.20.240">
    <property type="entry name" value="Methylmalonyl-CoA mutase"/>
    <property type="match status" value="1"/>
</dbReference>
<evidence type="ECO:0000256" key="2">
    <source>
        <dbReference type="SAM" id="MobiDB-lite"/>
    </source>
</evidence>
<evidence type="ECO:0000259" key="3">
    <source>
        <dbReference type="Pfam" id="PF01642"/>
    </source>
</evidence>
<dbReference type="RefSeq" id="WP_163772558.1">
    <property type="nucleotide sequence ID" value="NZ_JAAGXA010000007.1"/>
</dbReference>
<feature type="domain" description="Methylmalonyl-CoA mutase alpha/beta chain catalytic" evidence="3">
    <location>
        <begin position="214"/>
        <end position="466"/>
    </location>
</feature>
<dbReference type="GO" id="GO:0004494">
    <property type="term" value="F:methylmalonyl-CoA mutase activity"/>
    <property type="evidence" value="ECO:0007669"/>
    <property type="project" value="UniProtKB-EC"/>
</dbReference>
<keyword evidence="5" id="KW-1185">Reference proteome</keyword>